<dbReference type="EMBL" id="JAVREM010000021">
    <property type="protein sequence ID" value="MDT0320170.1"/>
    <property type="molecule type" value="Genomic_DNA"/>
</dbReference>
<organism evidence="2 3">
    <name type="scientific">Streptomyces millisiae</name>
    <dbReference type="NCBI Taxonomy" id="3075542"/>
    <lineage>
        <taxon>Bacteria</taxon>
        <taxon>Bacillati</taxon>
        <taxon>Actinomycetota</taxon>
        <taxon>Actinomycetes</taxon>
        <taxon>Kitasatosporales</taxon>
        <taxon>Streptomycetaceae</taxon>
        <taxon>Streptomyces</taxon>
    </lineage>
</organism>
<evidence type="ECO:0008006" key="4">
    <source>
        <dbReference type="Google" id="ProtNLM"/>
    </source>
</evidence>
<evidence type="ECO:0000256" key="1">
    <source>
        <dbReference type="SAM" id="MobiDB-lite"/>
    </source>
</evidence>
<keyword evidence="3" id="KW-1185">Reference proteome</keyword>
<proteinExistence type="predicted"/>
<dbReference type="RefSeq" id="WP_311599898.1">
    <property type="nucleotide sequence ID" value="NZ_JAVREM010000021.1"/>
</dbReference>
<comment type="caution">
    <text evidence="2">The sequence shown here is derived from an EMBL/GenBank/DDBJ whole genome shotgun (WGS) entry which is preliminary data.</text>
</comment>
<name>A0ABU2LRF1_9ACTN</name>
<dbReference type="Proteomes" id="UP001183420">
    <property type="component" value="Unassembled WGS sequence"/>
</dbReference>
<evidence type="ECO:0000313" key="2">
    <source>
        <dbReference type="EMBL" id="MDT0320170.1"/>
    </source>
</evidence>
<feature type="region of interest" description="Disordered" evidence="1">
    <location>
        <begin position="92"/>
        <end position="137"/>
    </location>
</feature>
<accession>A0ABU2LRF1</accession>
<gene>
    <name evidence="2" type="ORF">RNC47_17695</name>
</gene>
<reference evidence="3" key="1">
    <citation type="submission" date="2023-07" db="EMBL/GenBank/DDBJ databases">
        <title>30 novel species of actinomycetes from the DSMZ collection.</title>
        <authorList>
            <person name="Nouioui I."/>
        </authorList>
    </citation>
    <scope>NUCLEOTIDE SEQUENCE [LARGE SCALE GENOMIC DNA]</scope>
    <source>
        <strain evidence="3">DSM 44918</strain>
    </source>
</reference>
<sequence length="288" mass="31143">MQIHRSRRASGFAALPNALLQDRRLSYTARGILVDLLSRPDGWSEDGRRLADTSPQGRGAVARALRELTRFGYYRVDRVRRDDGTIVSVAHVYDSPQSPQAAPGNTRPVSGGPGVDPPVGKRPKNREKVPTLPEPVPEPCDGVVATLLRVVRREPRLRLGVAEARALAPLVEPWLERGYGERELVPALLDGLPERVHSAAGLLRDRLVRKLPPARPARPAVPRLRECDACGGPTRQAGVCRGCAGIGEGDRAEEYAHRAEVAIRGLARVRAVLRGGPAVSGGWQTAPA</sequence>
<protein>
    <recommendedName>
        <fullName evidence="4">Helix-turn-helix domain-containing protein</fullName>
    </recommendedName>
</protein>
<evidence type="ECO:0000313" key="3">
    <source>
        <dbReference type="Proteomes" id="UP001183420"/>
    </source>
</evidence>